<dbReference type="Pfam" id="PF05016">
    <property type="entry name" value="ParE_toxin"/>
    <property type="match status" value="1"/>
</dbReference>
<evidence type="ECO:0000313" key="2">
    <source>
        <dbReference type="EMBL" id="TVX71235.1"/>
    </source>
</evidence>
<name>A0A098ZMT4_STREE</name>
<keyword evidence="1" id="KW-1277">Toxin-antitoxin system</keyword>
<dbReference type="InterPro" id="IPR007712">
    <property type="entry name" value="RelE/ParE_toxin"/>
</dbReference>
<protein>
    <submittedName>
        <fullName evidence="2">Type II toxin-antitoxin system RelE/ParE family toxin</fullName>
    </submittedName>
</protein>
<dbReference type="Gene3D" id="3.30.2310.20">
    <property type="entry name" value="RelE-like"/>
    <property type="match status" value="1"/>
</dbReference>
<sequence length="122" mass="14524">MDYKVGFTEQARQDLDDIFIYYSTEFSENIAKKVITRLQQITNLLTFSPEGGINFDHKIGYSLYPGNTLRMIVSKQYLLFYLIHKKEVHILRIINSRTDYLNQLDHLFRNRPITKYIEKSPD</sequence>
<comment type="caution">
    <text evidence="2">The sequence shown here is derived from an EMBL/GenBank/DDBJ whole genome shotgun (WGS) entry which is preliminary data.</text>
</comment>
<evidence type="ECO:0000313" key="3">
    <source>
        <dbReference type="Proteomes" id="UP000315060"/>
    </source>
</evidence>
<reference evidence="2 3" key="1">
    <citation type="submission" date="2019-07" db="EMBL/GenBank/DDBJ databases">
        <authorList>
            <person name="Mohale T."/>
        </authorList>
    </citation>
    <scope>NUCLEOTIDE SEQUENCE [LARGE SCALE GENOMIC DNA]</scope>
    <source>
        <strain evidence="2 3">NTPn 59</strain>
    </source>
</reference>
<proteinExistence type="predicted"/>
<organism evidence="2 3">
    <name type="scientific">Streptococcus pneumoniae</name>
    <dbReference type="NCBI Taxonomy" id="1313"/>
    <lineage>
        <taxon>Bacteria</taxon>
        <taxon>Bacillati</taxon>
        <taxon>Bacillota</taxon>
        <taxon>Bacilli</taxon>
        <taxon>Lactobacillales</taxon>
        <taxon>Streptococcaceae</taxon>
        <taxon>Streptococcus</taxon>
    </lineage>
</organism>
<dbReference type="EMBL" id="VMYC01000051">
    <property type="protein sequence ID" value="TVX71235.1"/>
    <property type="molecule type" value="Genomic_DNA"/>
</dbReference>
<evidence type="ECO:0000256" key="1">
    <source>
        <dbReference type="ARBA" id="ARBA00022649"/>
    </source>
</evidence>
<accession>A0A098ZMT4</accession>
<dbReference type="Proteomes" id="UP000315060">
    <property type="component" value="Unassembled WGS sequence"/>
</dbReference>
<gene>
    <name evidence="2" type="ORF">AZJ28_03165</name>
</gene>
<dbReference type="AlphaFoldDB" id="A0A098ZMT4"/>
<dbReference type="InterPro" id="IPR035093">
    <property type="entry name" value="RelE/ParE_toxin_dom_sf"/>
</dbReference>